<evidence type="ECO:0000313" key="4">
    <source>
        <dbReference type="WBParaSite" id="HNAJ_0000888001-mRNA-1"/>
    </source>
</evidence>
<name>A0A0R3TND0_RODNA</name>
<dbReference type="AlphaFoldDB" id="A0A0R3TND0"/>
<dbReference type="OrthoDB" id="2143914at2759"/>
<gene>
    <name evidence="2" type="ORF">HNAJ_LOCUS8876</name>
</gene>
<evidence type="ECO:0000313" key="3">
    <source>
        <dbReference type="Proteomes" id="UP000278807"/>
    </source>
</evidence>
<evidence type="ECO:0000313" key="2">
    <source>
        <dbReference type="EMBL" id="VDO05051.1"/>
    </source>
</evidence>
<keyword evidence="3" id="KW-1185">Reference proteome</keyword>
<dbReference type="Proteomes" id="UP000278807">
    <property type="component" value="Unassembled WGS sequence"/>
</dbReference>
<dbReference type="WBParaSite" id="HNAJ_0000888001-mRNA-1">
    <property type="protein sequence ID" value="HNAJ_0000888001-mRNA-1"/>
    <property type="gene ID" value="HNAJ_0000888001"/>
</dbReference>
<dbReference type="EMBL" id="UZAE01012415">
    <property type="protein sequence ID" value="VDO05051.1"/>
    <property type="molecule type" value="Genomic_DNA"/>
</dbReference>
<organism evidence="4">
    <name type="scientific">Rodentolepis nana</name>
    <name type="common">Dwarf tapeworm</name>
    <name type="synonym">Hymenolepis nana</name>
    <dbReference type="NCBI Taxonomy" id="102285"/>
    <lineage>
        <taxon>Eukaryota</taxon>
        <taxon>Metazoa</taxon>
        <taxon>Spiralia</taxon>
        <taxon>Lophotrochozoa</taxon>
        <taxon>Platyhelminthes</taxon>
        <taxon>Cestoda</taxon>
        <taxon>Eucestoda</taxon>
        <taxon>Cyclophyllidea</taxon>
        <taxon>Hymenolepididae</taxon>
        <taxon>Rodentolepis</taxon>
    </lineage>
</organism>
<reference evidence="4" key="1">
    <citation type="submission" date="2017-02" db="UniProtKB">
        <authorList>
            <consortium name="WormBaseParasite"/>
        </authorList>
    </citation>
    <scope>IDENTIFICATION</scope>
</reference>
<accession>A0A0R3TND0</accession>
<protein>
    <submittedName>
        <fullName evidence="2 4">Uncharacterized protein</fullName>
    </submittedName>
</protein>
<feature type="region of interest" description="Disordered" evidence="1">
    <location>
        <begin position="343"/>
        <end position="362"/>
    </location>
</feature>
<proteinExistence type="predicted"/>
<sequence length="411" mass="46356">MFMKLIPHVGDLQIHDYNQAIPSSQRIQYDEITAFSRDTSRRFSEIKNNAIILATNSNGMHWEIKTEQSHNSVTYTRSQPTVSSNQRALIPLNENFRLSKRYHDSSCSNENNFVASMNNDSAISAMPDNQENVPESSTSISDLQPFEKRRRTQAEEALSFTSPDKIQDINFDLLNDDTLSPFKNSIIPDYFVVQTPSKTLNASDQQSFHLSSPISDFNTLGIPTSNAKRRNKDSSFKPRALFQDSAHSLPNTSSLLFPPPRTPIVPKAVGYGSQVRRFNVIPSSAPRQQSSSTVNYPLHRPIPSNSDSIAISTAKMTVWNRMAANSPIAPIRTSSPVITIPQQSTSYQRLQPPNPSPAKHRLAYPATRNPEFTIRRILQISHSRKWRRFALGENRSAQMMVQLARQMLGKQ</sequence>
<reference evidence="2 3" key="2">
    <citation type="submission" date="2018-11" db="EMBL/GenBank/DDBJ databases">
        <authorList>
            <consortium name="Pathogen Informatics"/>
        </authorList>
    </citation>
    <scope>NUCLEOTIDE SEQUENCE [LARGE SCALE GENOMIC DNA]</scope>
</reference>
<evidence type="ECO:0000256" key="1">
    <source>
        <dbReference type="SAM" id="MobiDB-lite"/>
    </source>
</evidence>